<reference evidence="2" key="1">
    <citation type="journal article" date="2021" name="PeerJ">
        <title>Extensive microbial diversity within the chicken gut microbiome revealed by metagenomics and culture.</title>
        <authorList>
            <person name="Gilroy R."/>
            <person name="Ravi A."/>
            <person name="Getino M."/>
            <person name="Pursley I."/>
            <person name="Horton D.L."/>
            <person name="Alikhan N.F."/>
            <person name="Baker D."/>
            <person name="Gharbi K."/>
            <person name="Hall N."/>
            <person name="Watson M."/>
            <person name="Adriaenssens E.M."/>
            <person name="Foster-Nyarko E."/>
            <person name="Jarju S."/>
            <person name="Secka A."/>
            <person name="Antonio M."/>
            <person name="Oren A."/>
            <person name="Chaudhuri R.R."/>
            <person name="La Ragione R."/>
            <person name="Hildebrand F."/>
            <person name="Pallen M.J."/>
        </authorList>
    </citation>
    <scope>NUCLEOTIDE SEQUENCE</scope>
    <source>
        <strain evidence="2">CHK173-259</strain>
    </source>
</reference>
<feature type="transmembrane region" description="Helical" evidence="1">
    <location>
        <begin position="52"/>
        <end position="72"/>
    </location>
</feature>
<evidence type="ECO:0000313" key="3">
    <source>
        <dbReference type="Proteomes" id="UP000886822"/>
    </source>
</evidence>
<evidence type="ECO:0000256" key="1">
    <source>
        <dbReference type="SAM" id="Phobius"/>
    </source>
</evidence>
<accession>A0A9D1U571</accession>
<keyword evidence="1" id="KW-0812">Transmembrane</keyword>
<proteinExistence type="predicted"/>
<organism evidence="2 3">
    <name type="scientific">Candidatus Levilactobacillus faecigallinarum</name>
    <dbReference type="NCBI Taxonomy" id="2838638"/>
    <lineage>
        <taxon>Bacteria</taxon>
        <taxon>Bacillati</taxon>
        <taxon>Bacillota</taxon>
        <taxon>Bacilli</taxon>
        <taxon>Lactobacillales</taxon>
        <taxon>Lactobacillaceae</taxon>
        <taxon>Levilactobacillus</taxon>
    </lineage>
</organism>
<gene>
    <name evidence="2" type="ORF">H9875_08475</name>
</gene>
<evidence type="ECO:0000313" key="2">
    <source>
        <dbReference type="EMBL" id="HIW72643.1"/>
    </source>
</evidence>
<name>A0A9D1U571_9LACO</name>
<sequence>MKKNIGKFFKLIWHFIRHYWSTLVLWTLTFVVSAVLFSLCHLKSLRGSVSDSITISSIILAILGILLSMIISMNDKSEFVKRARRYKVKEHIIGVLFKRIMFNFKLNVFIIVFTLVYDVVPSISIIFLKVTINTLWATLFLGSIYEVLSIVNLIGRIYLFIPDKTGERVET</sequence>
<protein>
    <submittedName>
        <fullName evidence="2">Uncharacterized protein</fullName>
    </submittedName>
</protein>
<comment type="caution">
    <text evidence="2">The sequence shown here is derived from an EMBL/GenBank/DDBJ whole genome shotgun (WGS) entry which is preliminary data.</text>
</comment>
<dbReference type="EMBL" id="DXGJ01000065">
    <property type="protein sequence ID" value="HIW72643.1"/>
    <property type="molecule type" value="Genomic_DNA"/>
</dbReference>
<dbReference type="AlphaFoldDB" id="A0A9D1U571"/>
<dbReference type="Proteomes" id="UP000886822">
    <property type="component" value="Unassembled WGS sequence"/>
</dbReference>
<feature type="transmembrane region" description="Helical" evidence="1">
    <location>
        <begin position="106"/>
        <end position="128"/>
    </location>
</feature>
<feature type="transmembrane region" description="Helical" evidence="1">
    <location>
        <begin position="20"/>
        <end position="40"/>
    </location>
</feature>
<keyword evidence="1" id="KW-0472">Membrane</keyword>
<feature type="transmembrane region" description="Helical" evidence="1">
    <location>
        <begin position="134"/>
        <end position="154"/>
    </location>
</feature>
<keyword evidence="1" id="KW-1133">Transmembrane helix</keyword>
<reference evidence="2" key="2">
    <citation type="submission" date="2021-04" db="EMBL/GenBank/DDBJ databases">
        <authorList>
            <person name="Gilroy R."/>
        </authorList>
    </citation>
    <scope>NUCLEOTIDE SEQUENCE</scope>
    <source>
        <strain evidence="2">CHK173-259</strain>
    </source>
</reference>